<dbReference type="EMBL" id="QRON01000004">
    <property type="protein sequence ID" value="RHL28639.1"/>
    <property type="molecule type" value="Genomic_DNA"/>
</dbReference>
<dbReference type="GO" id="GO:0005975">
    <property type="term" value="P:carbohydrate metabolic process"/>
    <property type="evidence" value="ECO:0007669"/>
    <property type="project" value="InterPro"/>
</dbReference>
<dbReference type="Gene3D" id="3.20.20.370">
    <property type="entry name" value="Glycoside hydrolase/deacetylase"/>
    <property type="match status" value="1"/>
</dbReference>
<dbReference type="SUPFAM" id="SSF88713">
    <property type="entry name" value="Glycoside hydrolase/deacetylase"/>
    <property type="match status" value="1"/>
</dbReference>
<dbReference type="AlphaFoldDB" id="A0A415JX56"/>
<name>A0A415JX56_9FIRM</name>
<accession>A0A415JX56</accession>
<evidence type="ECO:0000313" key="1">
    <source>
        <dbReference type="EMBL" id="RHL28639.1"/>
    </source>
</evidence>
<evidence type="ECO:0000313" key="2">
    <source>
        <dbReference type="Proteomes" id="UP000283297"/>
    </source>
</evidence>
<dbReference type="RefSeq" id="WP_118370051.1">
    <property type="nucleotide sequence ID" value="NZ_QRON01000004.1"/>
</dbReference>
<dbReference type="InterPro" id="IPR011330">
    <property type="entry name" value="Glyco_hydro/deAcase_b/a-brl"/>
</dbReference>
<sequence>MKKLIITIDTEGDNLWEWKPNKEITTNNALYLQRFQNLCNIYNFKPVWLTNYEMIMDDNYVDFISNVIEHNQGEIGMHLHAWNSLPEYKIKNVNGEAPYLIEYPIEIMEQKIDYLTSLIKKKVGVCPISHRAGRWATNDNYFDLLIKYGYKVDCSVTPGISWENNLGGTYDSKGTDYTDHSHECYWIENKNKTQEILEVPVSVFNSHKCFMPQKMSLKKILGSMYRSLKGENLWLRPDGYNNKQMQYMIDKYVKSNQDYIMFMIHSSELMPGGSPTFKTKESIEELYHSLEEIFQKLAQNFYGVTLEEYYNEKKEKK</sequence>
<organism evidence="1 2">
    <name type="scientific">Agathobacter rectalis</name>
    <dbReference type="NCBI Taxonomy" id="39491"/>
    <lineage>
        <taxon>Bacteria</taxon>
        <taxon>Bacillati</taxon>
        <taxon>Bacillota</taxon>
        <taxon>Clostridia</taxon>
        <taxon>Lachnospirales</taxon>
        <taxon>Lachnospiraceae</taxon>
        <taxon>Agathobacter</taxon>
    </lineage>
</organism>
<reference evidence="1 2" key="1">
    <citation type="submission" date="2018-08" db="EMBL/GenBank/DDBJ databases">
        <title>A genome reference for cultivated species of the human gut microbiota.</title>
        <authorList>
            <person name="Zou Y."/>
            <person name="Xue W."/>
            <person name="Luo G."/>
        </authorList>
    </citation>
    <scope>NUCLEOTIDE SEQUENCE [LARGE SCALE GENOMIC DNA]</scope>
    <source>
        <strain evidence="1 2">AF38-24</strain>
    </source>
</reference>
<dbReference type="Proteomes" id="UP000283297">
    <property type="component" value="Unassembled WGS sequence"/>
</dbReference>
<gene>
    <name evidence="1" type="ORF">DW028_08315</name>
</gene>
<protein>
    <submittedName>
        <fullName evidence="1">Deacetylase</fullName>
    </submittedName>
</protein>
<proteinExistence type="predicted"/>
<comment type="caution">
    <text evidence="1">The sequence shown here is derived from an EMBL/GenBank/DDBJ whole genome shotgun (WGS) entry which is preliminary data.</text>
</comment>